<reference evidence="1 2" key="1">
    <citation type="journal article" date="2023" name="Nucleic Acids Res.">
        <title>The hologenome of Daphnia magna reveals possible DNA methylation and microbiome-mediated evolution of the host genome.</title>
        <authorList>
            <person name="Chaturvedi A."/>
            <person name="Li X."/>
            <person name="Dhandapani V."/>
            <person name="Marshall H."/>
            <person name="Kissane S."/>
            <person name="Cuenca-Cambronero M."/>
            <person name="Asole G."/>
            <person name="Calvet F."/>
            <person name="Ruiz-Romero M."/>
            <person name="Marangio P."/>
            <person name="Guigo R."/>
            <person name="Rago D."/>
            <person name="Mirbahai L."/>
            <person name="Eastwood N."/>
            <person name="Colbourne J.K."/>
            <person name="Zhou J."/>
            <person name="Mallon E."/>
            <person name="Orsini L."/>
        </authorList>
    </citation>
    <scope>NUCLEOTIDE SEQUENCE [LARGE SCALE GENOMIC DNA]</scope>
    <source>
        <strain evidence="1">LRV0_1</strain>
    </source>
</reference>
<dbReference type="EMBL" id="JAOYFB010000039">
    <property type="protein sequence ID" value="KAK4030708.1"/>
    <property type="molecule type" value="Genomic_DNA"/>
</dbReference>
<feature type="non-terminal residue" evidence="1">
    <location>
        <position position="1"/>
    </location>
</feature>
<comment type="caution">
    <text evidence="1">The sequence shown here is derived from an EMBL/GenBank/DDBJ whole genome shotgun (WGS) entry which is preliminary data.</text>
</comment>
<evidence type="ECO:0000313" key="1">
    <source>
        <dbReference type="EMBL" id="KAK4030708.1"/>
    </source>
</evidence>
<dbReference type="Proteomes" id="UP001234178">
    <property type="component" value="Unassembled WGS sequence"/>
</dbReference>
<proteinExistence type="predicted"/>
<organism evidence="1 2">
    <name type="scientific">Daphnia magna</name>
    <dbReference type="NCBI Taxonomy" id="35525"/>
    <lineage>
        <taxon>Eukaryota</taxon>
        <taxon>Metazoa</taxon>
        <taxon>Ecdysozoa</taxon>
        <taxon>Arthropoda</taxon>
        <taxon>Crustacea</taxon>
        <taxon>Branchiopoda</taxon>
        <taxon>Diplostraca</taxon>
        <taxon>Cladocera</taxon>
        <taxon>Anomopoda</taxon>
        <taxon>Daphniidae</taxon>
        <taxon>Daphnia</taxon>
    </lineage>
</organism>
<protein>
    <submittedName>
        <fullName evidence="1">Uncharacterized protein</fullName>
    </submittedName>
</protein>
<keyword evidence="2" id="KW-1185">Reference proteome</keyword>
<evidence type="ECO:0000313" key="2">
    <source>
        <dbReference type="Proteomes" id="UP001234178"/>
    </source>
</evidence>
<gene>
    <name evidence="1" type="ORF">OUZ56_024047</name>
</gene>
<name>A0ABR0B001_9CRUS</name>
<sequence length="144" mass="16382">SFAIKLTTCKSSYRNIKNLVGKPTINLLKRDRRMKDAVKSLVAVFEEEADQHSERNAKASFLLCQILNFIEAPSRIRYCQWTLKYSIAIQGRSPTTYRFIREHDLLTVPCQNTIVSYTGTTKGEVGITAFCYFANRGKTISCTT</sequence>
<accession>A0ABR0B001</accession>